<organism evidence="1 2">
    <name type="scientific">Rotaria magnacalcarata</name>
    <dbReference type="NCBI Taxonomy" id="392030"/>
    <lineage>
        <taxon>Eukaryota</taxon>
        <taxon>Metazoa</taxon>
        <taxon>Spiralia</taxon>
        <taxon>Gnathifera</taxon>
        <taxon>Rotifera</taxon>
        <taxon>Eurotatoria</taxon>
        <taxon>Bdelloidea</taxon>
        <taxon>Philodinida</taxon>
        <taxon>Philodinidae</taxon>
        <taxon>Rotaria</taxon>
    </lineage>
</organism>
<gene>
    <name evidence="1" type="ORF">SMN809_LOCUS75958</name>
</gene>
<protein>
    <submittedName>
        <fullName evidence="1">Uncharacterized protein</fullName>
    </submittedName>
</protein>
<reference evidence="1" key="1">
    <citation type="submission" date="2021-02" db="EMBL/GenBank/DDBJ databases">
        <authorList>
            <person name="Nowell W R."/>
        </authorList>
    </citation>
    <scope>NUCLEOTIDE SEQUENCE</scope>
</reference>
<proteinExistence type="predicted"/>
<feature type="non-terminal residue" evidence="1">
    <location>
        <position position="264"/>
    </location>
</feature>
<dbReference type="Proteomes" id="UP000676336">
    <property type="component" value="Unassembled WGS sequence"/>
</dbReference>
<dbReference type="EMBL" id="CAJOBI010333730">
    <property type="protein sequence ID" value="CAF5202591.1"/>
    <property type="molecule type" value="Genomic_DNA"/>
</dbReference>
<dbReference type="AlphaFoldDB" id="A0A8S3IRZ5"/>
<evidence type="ECO:0000313" key="2">
    <source>
        <dbReference type="Proteomes" id="UP000676336"/>
    </source>
</evidence>
<comment type="caution">
    <text evidence="1">The sequence shown here is derived from an EMBL/GenBank/DDBJ whole genome shotgun (WGS) entry which is preliminary data.</text>
</comment>
<sequence>MHNVEDERDQIESETDDDDDEDVICWPLLTEKTIQSSENKIDFDYFEKFYVDFLLNLREGHSLPQNIIQTFTSGLKSLIELVHELLKNENKNSRTKYQRSTTTSATDDSILLTDMKEVISNVIARMTDITKNEYSFLKLSKKYFSYTSAKEIKLENSDQSAYYIPIQSSIQQMLNKPDVLTMLIKNVNENVNRNTIDTDLMFNYRHALDAKQHEVLKNKPDALLVQLYIDDIGLTNPIGAKRDTQKITMVYFQLEDLPDTVRSM</sequence>
<name>A0A8S3IRZ5_9BILA</name>
<evidence type="ECO:0000313" key="1">
    <source>
        <dbReference type="EMBL" id="CAF5202591.1"/>
    </source>
</evidence>
<accession>A0A8S3IRZ5</accession>